<sequence length="102" mass="11536">MTSHGKRGVRAREHAQRHKVRRFMRRLNPSLRTKLLEVDPRTLEDALNAASRQESRVEAYQGEKPEDGIDNATTGVTGVPVSEESVVKVDAAYEELLFVETF</sequence>
<accession>A0A843TUD4</accession>
<name>A0A843TUD4_COLES</name>
<feature type="region of interest" description="Disordered" evidence="1">
    <location>
        <begin position="49"/>
        <end position="76"/>
    </location>
</feature>
<evidence type="ECO:0000313" key="3">
    <source>
        <dbReference type="Proteomes" id="UP000652761"/>
    </source>
</evidence>
<gene>
    <name evidence="2" type="ORF">Taro_005361</name>
</gene>
<evidence type="ECO:0000313" key="2">
    <source>
        <dbReference type="EMBL" id="MQL73033.1"/>
    </source>
</evidence>
<reference evidence="2" key="1">
    <citation type="submission" date="2017-07" db="EMBL/GenBank/DDBJ databases">
        <title>Taro Niue Genome Assembly and Annotation.</title>
        <authorList>
            <person name="Atibalentja N."/>
            <person name="Keating K."/>
            <person name="Fields C.J."/>
        </authorList>
    </citation>
    <scope>NUCLEOTIDE SEQUENCE</scope>
    <source>
        <strain evidence="2">Niue_2</strain>
        <tissue evidence="2">Leaf</tissue>
    </source>
</reference>
<organism evidence="2 3">
    <name type="scientific">Colocasia esculenta</name>
    <name type="common">Wild taro</name>
    <name type="synonym">Arum esculentum</name>
    <dbReference type="NCBI Taxonomy" id="4460"/>
    <lineage>
        <taxon>Eukaryota</taxon>
        <taxon>Viridiplantae</taxon>
        <taxon>Streptophyta</taxon>
        <taxon>Embryophyta</taxon>
        <taxon>Tracheophyta</taxon>
        <taxon>Spermatophyta</taxon>
        <taxon>Magnoliopsida</taxon>
        <taxon>Liliopsida</taxon>
        <taxon>Araceae</taxon>
        <taxon>Aroideae</taxon>
        <taxon>Colocasieae</taxon>
        <taxon>Colocasia</taxon>
    </lineage>
</organism>
<dbReference type="AlphaFoldDB" id="A0A843TUD4"/>
<evidence type="ECO:0000256" key="1">
    <source>
        <dbReference type="SAM" id="MobiDB-lite"/>
    </source>
</evidence>
<keyword evidence="3" id="KW-1185">Reference proteome</keyword>
<comment type="caution">
    <text evidence="2">The sequence shown here is derived from an EMBL/GenBank/DDBJ whole genome shotgun (WGS) entry which is preliminary data.</text>
</comment>
<dbReference type="EMBL" id="NMUH01000150">
    <property type="protein sequence ID" value="MQL73033.1"/>
    <property type="molecule type" value="Genomic_DNA"/>
</dbReference>
<feature type="compositionally biased region" description="Basic and acidic residues" evidence="1">
    <location>
        <begin position="53"/>
        <end position="67"/>
    </location>
</feature>
<proteinExistence type="predicted"/>
<protein>
    <submittedName>
        <fullName evidence="2">Uncharacterized protein</fullName>
    </submittedName>
</protein>
<dbReference type="Proteomes" id="UP000652761">
    <property type="component" value="Unassembled WGS sequence"/>
</dbReference>
<dbReference type="OrthoDB" id="1936908at2759"/>